<gene>
    <name evidence="3" type="ORF">CRP01_27430</name>
</gene>
<feature type="transmembrane region" description="Helical" evidence="1">
    <location>
        <begin position="321"/>
        <end position="339"/>
    </location>
</feature>
<dbReference type="SUPFAM" id="SSF63829">
    <property type="entry name" value="Calcium-dependent phosphotriesterase"/>
    <property type="match status" value="1"/>
</dbReference>
<dbReference type="Proteomes" id="UP000223913">
    <property type="component" value="Unassembled WGS sequence"/>
</dbReference>
<dbReference type="EMBL" id="PDUD01000032">
    <property type="protein sequence ID" value="PHN03418.1"/>
    <property type="molecule type" value="Genomic_DNA"/>
</dbReference>
<evidence type="ECO:0008006" key="5">
    <source>
        <dbReference type="Google" id="ProtNLM"/>
    </source>
</evidence>
<evidence type="ECO:0000256" key="2">
    <source>
        <dbReference type="SAM" id="SignalP"/>
    </source>
</evidence>
<comment type="caution">
    <text evidence="3">The sequence shown here is derived from an EMBL/GenBank/DDBJ whole genome shotgun (WGS) entry which is preliminary data.</text>
</comment>
<protein>
    <recommendedName>
        <fullName evidence="5">SMP-30/Gluconolactonase/LRE-like region domain-containing protein</fullName>
    </recommendedName>
</protein>
<feature type="chain" id="PRO_5012587383" description="SMP-30/Gluconolactonase/LRE-like region domain-containing protein" evidence="2">
    <location>
        <begin position="20"/>
        <end position="350"/>
    </location>
</feature>
<organism evidence="3 4">
    <name type="scientific">Flavilitoribacter nigricans (strain ATCC 23147 / DSM 23189 / NBRC 102662 / NCIMB 1420 / SS-2)</name>
    <name type="common">Lewinella nigricans</name>
    <dbReference type="NCBI Taxonomy" id="1122177"/>
    <lineage>
        <taxon>Bacteria</taxon>
        <taxon>Pseudomonadati</taxon>
        <taxon>Bacteroidota</taxon>
        <taxon>Saprospiria</taxon>
        <taxon>Saprospirales</taxon>
        <taxon>Lewinellaceae</taxon>
        <taxon>Flavilitoribacter</taxon>
    </lineage>
</organism>
<feature type="signal peptide" evidence="2">
    <location>
        <begin position="1"/>
        <end position="19"/>
    </location>
</feature>
<name>A0A2D0N4V0_FLAN2</name>
<evidence type="ECO:0000313" key="4">
    <source>
        <dbReference type="Proteomes" id="UP000223913"/>
    </source>
</evidence>
<dbReference type="AlphaFoldDB" id="A0A2D0N4V0"/>
<keyword evidence="1" id="KW-1133">Transmembrane helix</keyword>
<dbReference type="InterPro" id="IPR011042">
    <property type="entry name" value="6-blade_b-propeller_TolB-like"/>
</dbReference>
<accession>A0A2D0N4V0</accession>
<keyword evidence="2" id="KW-0732">Signal</keyword>
<dbReference type="RefSeq" id="WP_099153254.1">
    <property type="nucleotide sequence ID" value="NZ_PDUD01000032.1"/>
</dbReference>
<dbReference type="Gene3D" id="2.120.10.30">
    <property type="entry name" value="TolB, C-terminal domain"/>
    <property type="match status" value="1"/>
</dbReference>
<dbReference type="OrthoDB" id="964296at2"/>
<reference evidence="3 4" key="1">
    <citation type="submission" date="2017-10" db="EMBL/GenBank/DDBJ databases">
        <title>The draft genome sequence of Lewinella nigricans NBRC 102662.</title>
        <authorList>
            <person name="Wang K."/>
        </authorList>
    </citation>
    <scope>NUCLEOTIDE SEQUENCE [LARGE SCALE GENOMIC DNA]</scope>
    <source>
        <strain evidence="3 4">NBRC 102662</strain>
    </source>
</reference>
<keyword evidence="4" id="KW-1185">Reference proteome</keyword>
<sequence>MKQLYLFFFAALLSADLSAHPSYGIVITENNEIIFCDVLHNEGTIWKLDQTGELREILTGLHSHFLFLDRQGHIWGTDHDYIAARETNRNTLWRLVDGQQETIIPPTEDPSVFSGVNFVAAPDGTIYFDTGGQLYVRSTEGATRLLSDHKFGRIMSLQLTPDGQLLVVDNYADNGSLIQVSPRGELTIIATCLLEDSPADPPFEEARFNMLYAAFAGTDGEVFVANSGSRRISRVAADGAITHIYHSEKPWYPVAYTEKDGIGYVMEMCYLPGIGNLGPQIIRLENGAATVLVNVDADKMPEIAPLDPDKNEGERAVPSNWFWYGLGVVMLFILLGWWFSRRRNNAMMAD</sequence>
<evidence type="ECO:0000256" key="1">
    <source>
        <dbReference type="SAM" id="Phobius"/>
    </source>
</evidence>
<keyword evidence="1" id="KW-0812">Transmembrane</keyword>
<proteinExistence type="predicted"/>
<evidence type="ECO:0000313" key="3">
    <source>
        <dbReference type="EMBL" id="PHN03418.1"/>
    </source>
</evidence>
<keyword evidence="1" id="KW-0472">Membrane</keyword>